<evidence type="ECO:0000256" key="1">
    <source>
        <dbReference type="SAM" id="SignalP"/>
    </source>
</evidence>
<feature type="domain" description="Tectonic-1-3 N-terminal" evidence="2">
    <location>
        <begin position="149"/>
        <end position="185"/>
    </location>
</feature>
<feature type="chain" id="PRO_5008263580" evidence="1">
    <location>
        <begin position="22"/>
        <end position="231"/>
    </location>
</feature>
<name>A0A194PRN8_PAPXU</name>
<keyword evidence="1" id="KW-0732">Signal</keyword>
<dbReference type="PANTHER" id="PTHR14611">
    <property type="entry name" value="TECTONIC FAMILY MEMBER"/>
    <property type="match status" value="1"/>
</dbReference>
<organism evidence="3 4">
    <name type="scientific">Papilio xuthus</name>
    <name type="common">Asian swallowtail butterfly</name>
    <dbReference type="NCBI Taxonomy" id="66420"/>
    <lineage>
        <taxon>Eukaryota</taxon>
        <taxon>Metazoa</taxon>
        <taxon>Ecdysozoa</taxon>
        <taxon>Arthropoda</taxon>
        <taxon>Hexapoda</taxon>
        <taxon>Insecta</taxon>
        <taxon>Pterygota</taxon>
        <taxon>Neoptera</taxon>
        <taxon>Endopterygota</taxon>
        <taxon>Lepidoptera</taxon>
        <taxon>Glossata</taxon>
        <taxon>Ditrysia</taxon>
        <taxon>Papilionoidea</taxon>
        <taxon>Papilionidae</taxon>
        <taxon>Papilioninae</taxon>
        <taxon>Papilio</taxon>
    </lineage>
</organism>
<dbReference type="InterPro" id="IPR057724">
    <property type="entry name" value="TCTN1-3_N"/>
</dbReference>
<dbReference type="Proteomes" id="UP000053268">
    <property type="component" value="Unassembled WGS sequence"/>
</dbReference>
<reference evidence="3 4" key="1">
    <citation type="journal article" date="2015" name="Nat. Commun.">
        <title>Outbred genome sequencing and CRISPR/Cas9 gene editing in butterflies.</title>
        <authorList>
            <person name="Li X."/>
            <person name="Fan D."/>
            <person name="Zhang W."/>
            <person name="Liu G."/>
            <person name="Zhang L."/>
            <person name="Zhao L."/>
            <person name="Fang X."/>
            <person name="Chen L."/>
            <person name="Dong Y."/>
            <person name="Chen Y."/>
            <person name="Ding Y."/>
            <person name="Zhao R."/>
            <person name="Feng M."/>
            <person name="Zhu Y."/>
            <person name="Feng Y."/>
            <person name="Jiang X."/>
            <person name="Zhu D."/>
            <person name="Xiang H."/>
            <person name="Feng X."/>
            <person name="Li S."/>
            <person name="Wang J."/>
            <person name="Zhang G."/>
            <person name="Kronforst M.R."/>
            <person name="Wang W."/>
        </authorList>
    </citation>
    <scope>NUCLEOTIDE SEQUENCE [LARGE SCALE GENOMIC DNA]</scope>
    <source>
        <strain evidence="3">Ya'a_city_454_Px</strain>
        <tissue evidence="3">Whole body</tissue>
    </source>
</reference>
<protein>
    <submittedName>
        <fullName evidence="3">Tectonic-1</fullName>
    </submittedName>
</protein>
<gene>
    <name evidence="3" type="ORF">RR46_12965</name>
</gene>
<evidence type="ECO:0000313" key="4">
    <source>
        <dbReference type="Proteomes" id="UP000053268"/>
    </source>
</evidence>
<dbReference type="PANTHER" id="PTHR14611:SF2">
    <property type="entry name" value="TECTONIC"/>
    <property type="match status" value="1"/>
</dbReference>
<dbReference type="GO" id="GO:0060271">
    <property type="term" value="P:cilium assembly"/>
    <property type="evidence" value="ECO:0007669"/>
    <property type="project" value="TreeGrafter"/>
</dbReference>
<dbReference type="AlphaFoldDB" id="A0A194PRN8"/>
<dbReference type="Pfam" id="PF25752">
    <property type="entry name" value="DUF1619_N"/>
    <property type="match status" value="1"/>
</dbReference>
<accession>A0A194PRN8</accession>
<evidence type="ECO:0000313" key="3">
    <source>
        <dbReference type="EMBL" id="KPI93800.1"/>
    </source>
</evidence>
<dbReference type="InterPro" id="IPR040354">
    <property type="entry name" value="TCTN1-3"/>
</dbReference>
<feature type="signal peptide" evidence="1">
    <location>
        <begin position="1"/>
        <end position="21"/>
    </location>
</feature>
<sequence>MRPLTYFAFTLLSVVIQFCVMDFIQEKVELDENPIAYNESINKHPIDMLKDEPNTLALYYRSNKNGYEKLNELSGTKYPNSSLRNVSISTSTEIAFTVFDVYDENGTTTDITFTTEILSSTELDNVTEITLFEESSTTTRPNTGTKKTKPGDVCYCNLLYKQCDINCCCDEECSSSDKELFDKCNNFWQQKKHPLECGETSTRTGFGNLLCIAKTNLPDQRVAEKPKVFYI</sequence>
<dbReference type="GO" id="GO:0035869">
    <property type="term" value="C:ciliary transition zone"/>
    <property type="evidence" value="ECO:0007669"/>
    <property type="project" value="TreeGrafter"/>
</dbReference>
<proteinExistence type="predicted"/>
<keyword evidence="4" id="KW-1185">Reference proteome</keyword>
<evidence type="ECO:0000259" key="2">
    <source>
        <dbReference type="Pfam" id="PF25752"/>
    </source>
</evidence>
<dbReference type="EMBL" id="KQ459601">
    <property type="protein sequence ID" value="KPI93800.1"/>
    <property type="molecule type" value="Genomic_DNA"/>
</dbReference>